<dbReference type="SUPFAM" id="SSF54427">
    <property type="entry name" value="NTF2-like"/>
    <property type="match status" value="1"/>
</dbReference>
<name>A0A6N7YPM8_9PSEU</name>
<dbReference type="AlphaFoldDB" id="A0A6N7YPM8"/>
<dbReference type="PANTHER" id="PTHR41252">
    <property type="entry name" value="BLR2505 PROTEIN"/>
    <property type="match status" value="1"/>
</dbReference>
<dbReference type="Pfam" id="PF12680">
    <property type="entry name" value="SnoaL_2"/>
    <property type="match status" value="1"/>
</dbReference>
<proteinExistence type="predicted"/>
<comment type="caution">
    <text evidence="2">The sequence shown here is derived from an EMBL/GenBank/DDBJ whole genome shotgun (WGS) entry which is preliminary data.</text>
</comment>
<reference evidence="2 3" key="1">
    <citation type="submission" date="2019-11" db="EMBL/GenBank/DDBJ databases">
        <title>Draft genome of Amycolatopsis RM579.</title>
        <authorList>
            <person name="Duangmal K."/>
            <person name="Mingma R."/>
        </authorList>
    </citation>
    <scope>NUCLEOTIDE SEQUENCE [LARGE SCALE GENOMIC DNA]</scope>
    <source>
        <strain evidence="2 3">RM579</strain>
    </source>
</reference>
<accession>A0A6N7YPM8</accession>
<dbReference type="InterPro" id="IPR037401">
    <property type="entry name" value="SnoaL-like"/>
</dbReference>
<organism evidence="2 3">
    <name type="scientific">Amycolatopsis pithecellobii</name>
    <dbReference type="NCBI Taxonomy" id="664692"/>
    <lineage>
        <taxon>Bacteria</taxon>
        <taxon>Bacillati</taxon>
        <taxon>Actinomycetota</taxon>
        <taxon>Actinomycetes</taxon>
        <taxon>Pseudonocardiales</taxon>
        <taxon>Pseudonocardiaceae</taxon>
        <taxon>Amycolatopsis</taxon>
    </lineage>
</organism>
<gene>
    <name evidence="2" type="ORF">GKO32_13350</name>
</gene>
<dbReference type="Gene3D" id="3.10.450.50">
    <property type="match status" value="1"/>
</dbReference>
<dbReference type="EMBL" id="WMBA01000016">
    <property type="protein sequence ID" value="MTD54957.1"/>
    <property type="molecule type" value="Genomic_DNA"/>
</dbReference>
<dbReference type="InterPro" id="IPR032710">
    <property type="entry name" value="NTF2-like_dom_sf"/>
</dbReference>
<dbReference type="Proteomes" id="UP000440096">
    <property type="component" value="Unassembled WGS sequence"/>
</dbReference>
<feature type="domain" description="SnoaL-like" evidence="1">
    <location>
        <begin position="43"/>
        <end position="136"/>
    </location>
</feature>
<evidence type="ECO:0000313" key="2">
    <source>
        <dbReference type="EMBL" id="MTD54957.1"/>
    </source>
</evidence>
<protein>
    <submittedName>
        <fullName evidence="2">Nuclear transport factor 2 family protein</fullName>
    </submittedName>
</protein>
<evidence type="ECO:0000259" key="1">
    <source>
        <dbReference type="Pfam" id="PF12680"/>
    </source>
</evidence>
<sequence length="161" mass="17608">MKPMSSNQAREAGCTDHIAVLDRFYDAEMRYVAAGGAPRGAGFDEMAACFHPEAVMRQGPSAPFPGEWKGIQEVERFFAVLSETWVSAEGLTVRYFAGDDGVAVSMRVHLTSRATGRTVDSHLAQFITFDGGLIRDFTVFYLDPVRLREACGLPGVRSSLP</sequence>
<evidence type="ECO:0000313" key="3">
    <source>
        <dbReference type="Proteomes" id="UP000440096"/>
    </source>
</evidence>
<dbReference type="PANTHER" id="PTHR41252:SF1">
    <property type="entry name" value="BLR2505 PROTEIN"/>
    <property type="match status" value="1"/>
</dbReference>
<dbReference type="OrthoDB" id="3574881at2"/>
<keyword evidence="3" id="KW-1185">Reference proteome</keyword>